<keyword evidence="1" id="KW-0812">Transmembrane</keyword>
<gene>
    <name evidence="2" type="ORF">ISU10_04545</name>
</gene>
<evidence type="ECO:0000313" key="3">
    <source>
        <dbReference type="Proteomes" id="UP000660668"/>
    </source>
</evidence>
<evidence type="ECO:0000256" key="1">
    <source>
        <dbReference type="SAM" id="Phobius"/>
    </source>
</evidence>
<protein>
    <submittedName>
        <fullName evidence="2">Uncharacterized protein</fullName>
    </submittedName>
</protein>
<evidence type="ECO:0000313" key="2">
    <source>
        <dbReference type="EMBL" id="MBF4767032.1"/>
    </source>
</evidence>
<dbReference type="AlphaFoldDB" id="A0A930VM18"/>
<dbReference type="Proteomes" id="UP000660668">
    <property type="component" value="Unassembled WGS sequence"/>
</dbReference>
<dbReference type="SUPFAM" id="SSF82171">
    <property type="entry name" value="DPP6 N-terminal domain-like"/>
    <property type="match status" value="1"/>
</dbReference>
<proteinExistence type="predicted"/>
<organism evidence="2 3">
    <name type="scientific">Nocardioides agariphilus</name>
    <dbReference type="NCBI Taxonomy" id="433664"/>
    <lineage>
        <taxon>Bacteria</taxon>
        <taxon>Bacillati</taxon>
        <taxon>Actinomycetota</taxon>
        <taxon>Actinomycetes</taxon>
        <taxon>Propionibacteriales</taxon>
        <taxon>Nocardioidaceae</taxon>
        <taxon>Nocardioides</taxon>
    </lineage>
</organism>
<dbReference type="EMBL" id="JADKPO010000004">
    <property type="protein sequence ID" value="MBF4767032.1"/>
    <property type="molecule type" value="Genomic_DNA"/>
</dbReference>
<dbReference type="RefSeq" id="WP_194695182.1">
    <property type="nucleotide sequence ID" value="NZ_JADKPO010000004.1"/>
</dbReference>
<comment type="caution">
    <text evidence="2">The sequence shown here is derived from an EMBL/GenBank/DDBJ whole genome shotgun (WGS) entry which is preliminary data.</text>
</comment>
<reference evidence="2" key="1">
    <citation type="submission" date="2020-11" db="EMBL/GenBank/DDBJ databases">
        <title>Nocardioides cynanchi sp. nov., isolated from soil of rhizosphere of Cynanchum wilfordii.</title>
        <authorList>
            <person name="Lee J.-S."/>
            <person name="Suh M.K."/>
            <person name="Kim J.-S."/>
        </authorList>
    </citation>
    <scope>NUCLEOTIDE SEQUENCE</scope>
    <source>
        <strain evidence="2">KCTC 19276</strain>
    </source>
</reference>
<keyword evidence="3" id="KW-1185">Reference proteome</keyword>
<feature type="transmembrane region" description="Helical" evidence="1">
    <location>
        <begin position="151"/>
        <end position="172"/>
    </location>
</feature>
<keyword evidence="1" id="KW-1133">Transmembrane helix</keyword>
<sequence length="474" mass="50252">MRGERDFEAYVAARGATVLRCLLLIGADLAAAEDTATSAFAAIRQEWWALSEAGDPDVVLWAGVLASDERRRRRVGESAPGETELVRVLREHAGLDEVQVAEVLGLPTSRVRAASALPVPLGDEEDEPAGVFPVPYARVRAAAGRNRRRRWLQSAGVAAATALVLALASWLARPEPLVGPGDALDPAAARVEDNAANVVWWADGQLHLPSAVLEVSDVRRLVAVGAGAAYVDSRGRLVGAEPDGTRTLLGEVADGSALVSSPGLGLVAWVDVSVPGLTRLVVWDLRQGREVAAVVTRPGVRPITFDGGWLRFGQGLKDWAWDPRGGPAQLTGDGFAEAVADRTALVDAVAGTRLEQWGTFLRVVRSGRQGETHLPGFGGSLSPDGGFVLTGPQQRRQPRLVDTRTGLQVEVWSGQDVPRGAVFDTAGGVAWVVEDDETGLTRIASCTTTSPVSCHDSVELGKPDRVVLADDSRR</sequence>
<accession>A0A930VM18</accession>
<keyword evidence="1" id="KW-0472">Membrane</keyword>
<name>A0A930VM18_9ACTN</name>